<protein>
    <submittedName>
        <fullName evidence="3">Uncharacterized protein</fullName>
    </submittedName>
</protein>
<dbReference type="Proteomes" id="UP000184608">
    <property type="component" value="Unassembled WGS sequence"/>
</dbReference>
<dbReference type="AlphaFoldDB" id="A0A1M5XZ35"/>
<keyword evidence="2" id="KW-1133">Transmembrane helix</keyword>
<evidence type="ECO:0000313" key="4">
    <source>
        <dbReference type="Proteomes" id="UP000184608"/>
    </source>
</evidence>
<evidence type="ECO:0000256" key="2">
    <source>
        <dbReference type="SAM" id="Phobius"/>
    </source>
</evidence>
<gene>
    <name evidence="3" type="ORF">VA7868_01383</name>
</gene>
<proteinExistence type="predicted"/>
<name>A0A1M5XZ35_9VIBR</name>
<evidence type="ECO:0000256" key="1">
    <source>
        <dbReference type="SAM" id="MobiDB-lite"/>
    </source>
</evidence>
<reference evidence="3 4" key="1">
    <citation type="submission" date="2016-11" db="EMBL/GenBank/DDBJ databases">
        <authorList>
            <person name="Jaros S."/>
            <person name="Januszkiewicz K."/>
            <person name="Wedrychowicz H."/>
        </authorList>
    </citation>
    <scope>NUCLEOTIDE SEQUENCE [LARGE SCALE GENOMIC DNA]</scope>
    <source>
        <strain evidence="3 4">CECT 7868</strain>
    </source>
</reference>
<keyword evidence="4" id="KW-1185">Reference proteome</keyword>
<evidence type="ECO:0000313" key="3">
    <source>
        <dbReference type="EMBL" id="SHI04949.1"/>
    </source>
</evidence>
<feature type="transmembrane region" description="Helical" evidence="2">
    <location>
        <begin position="106"/>
        <end position="125"/>
    </location>
</feature>
<keyword evidence="2" id="KW-0812">Transmembrane</keyword>
<feature type="transmembrane region" description="Helical" evidence="2">
    <location>
        <begin position="131"/>
        <end position="151"/>
    </location>
</feature>
<accession>A0A1M5XZ35</accession>
<feature type="region of interest" description="Disordered" evidence="1">
    <location>
        <begin position="1"/>
        <end position="29"/>
    </location>
</feature>
<sequence length="326" mass="38606">MNRTYQPTAYNSRDFKRQPRPAENPGWSERMHRRGEKFGYSQVNDSIATSAIREQTPSLVNGDDNCLGQFWTHQRLEPYTFVRWAGFYFFIASMAKVALQFAYPFFVFLCVIISFSDAWTLWDVFDFFIEINLYIALPAIIIYSPILWLNWRDPQIDKEKVSLFARKRYTMNRETGMVTLYGEKNRVIFTHPFIEFDCILASNPNHQGLLSYQLMLMHRYHDYGQGINIGVMSGVNMPRAEYRRLWNMIQQYMDVSQPLPDIPMLEPFREQDETTVAYDKQTGRNPRYWREMTDEAFEQKITEIARIQREEDLPPTGPELNIFEPA</sequence>
<dbReference type="EMBL" id="FQXZ01000014">
    <property type="protein sequence ID" value="SHI04949.1"/>
    <property type="molecule type" value="Genomic_DNA"/>
</dbReference>
<organism evidence="3 4">
    <name type="scientific">Vibrio aerogenes CECT 7868</name>
    <dbReference type="NCBI Taxonomy" id="1216006"/>
    <lineage>
        <taxon>Bacteria</taxon>
        <taxon>Pseudomonadati</taxon>
        <taxon>Pseudomonadota</taxon>
        <taxon>Gammaproteobacteria</taxon>
        <taxon>Vibrionales</taxon>
        <taxon>Vibrionaceae</taxon>
        <taxon>Vibrio</taxon>
    </lineage>
</organism>
<feature type="compositionally biased region" description="Polar residues" evidence="1">
    <location>
        <begin position="1"/>
        <end position="11"/>
    </location>
</feature>
<keyword evidence="2" id="KW-0472">Membrane</keyword>